<feature type="domain" description="Carrier" evidence="1">
    <location>
        <begin position="432"/>
        <end position="467"/>
    </location>
</feature>
<dbReference type="Gene3D" id="1.10.1200.10">
    <property type="entry name" value="ACP-like"/>
    <property type="match status" value="1"/>
</dbReference>
<accession>A0ABU1W619</accession>
<evidence type="ECO:0000313" key="2">
    <source>
        <dbReference type="EMBL" id="MDR7123188.1"/>
    </source>
</evidence>
<reference evidence="2 3" key="1">
    <citation type="submission" date="2023-07" db="EMBL/GenBank/DDBJ databases">
        <title>Sorghum-associated microbial communities from plants grown in Nebraska, USA.</title>
        <authorList>
            <person name="Schachtman D."/>
        </authorList>
    </citation>
    <scope>NUCLEOTIDE SEQUENCE [LARGE SCALE GENOMIC DNA]</scope>
    <source>
        <strain evidence="2 3">4138</strain>
    </source>
</reference>
<dbReference type="SUPFAM" id="SSF56801">
    <property type="entry name" value="Acetyl-CoA synthetase-like"/>
    <property type="match status" value="1"/>
</dbReference>
<proteinExistence type="predicted"/>
<keyword evidence="3" id="KW-1185">Reference proteome</keyword>
<dbReference type="InterPro" id="IPR036736">
    <property type="entry name" value="ACP-like_sf"/>
</dbReference>
<dbReference type="InterPro" id="IPR045851">
    <property type="entry name" value="AMP-bd_C_sf"/>
</dbReference>
<evidence type="ECO:0000259" key="1">
    <source>
        <dbReference type="PROSITE" id="PS50075"/>
    </source>
</evidence>
<comment type="caution">
    <text evidence="2">The sequence shown here is derived from an EMBL/GenBank/DDBJ whole genome shotgun (WGS) entry which is preliminary data.</text>
</comment>
<dbReference type="PANTHER" id="PTHR45527">
    <property type="entry name" value="NONRIBOSOMAL PEPTIDE SYNTHETASE"/>
    <property type="match status" value="1"/>
</dbReference>
<gene>
    <name evidence="2" type="ORF">J2W69_004176</name>
</gene>
<dbReference type="Pfam" id="PF00501">
    <property type="entry name" value="AMP-binding"/>
    <property type="match status" value="1"/>
</dbReference>
<dbReference type="InterPro" id="IPR025110">
    <property type="entry name" value="AMP-bd_C"/>
</dbReference>
<organism evidence="2 3">
    <name type="scientific">Rheinheimera soli</name>
    <dbReference type="NCBI Taxonomy" id="443616"/>
    <lineage>
        <taxon>Bacteria</taxon>
        <taxon>Pseudomonadati</taxon>
        <taxon>Pseudomonadota</taxon>
        <taxon>Gammaproteobacteria</taxon>
        <taxon>Chromatiales</taxon>
        <taxon>Chromatiaceae</taxon>
        <taxon>Rheinheimera</taxon>
    </lineage>
</organism>
<dbReference type="Gene3D" id="3.40.50.12780">
    <property type="entry name" value="N-terminal domain of ligase-like"/>
    <property type="match status" value="1"/>
</dbReference>
<dbReference type="Gene3D" id="3.30.300.30">
    <property type="match status" value="1"/>
</dbReference>
<feature type="non-terminal residue" evidence="2">
    <location>
        <position position="1"/>
    </location>
</feature>
<dbReference type="InterPro" id="IPR020845">
    <property type="entry name" value="AMP-binding_CS"/>
</dbReference>
<dbReference type="Pfam" id="PF13193">
    <property type="entry name" value="AMP-binding_C"/>
    <property type="match status" value="1"/>
</dbReference>
<dbReference type="InterPro" id="IPR042099">
    <property type="entry name" value="ANL_N_sf"/>
</dbReference>
<feature type="non-terminal residue" evidence="2">
    <location>
        <position position="467"/>
    </location>
</feature>
<dbReference type="InterPro" id="IPR000873">
    <property type="entry name" value="AMP-dep_synth/lig_dom"/>
</dbReference>
<dbReference type="Proteomes" id="UP001257909">
    <property type="component" value="Unassembled WGS sequence"/>
</dbReference>
<protein>
    <submittedName>
        <fullName evidence="2">Amino acid adenylation domain-containing protein</fullName>
    </submittedName>
</protein>
<sequence>SHPRARLAYQVKDSDTELLLLSKAQSGSELSSGLDVLLMDGVTEDAWLVEFDAGERAELSAGQEAYVLYTSGSTGQPKGVSVKQEHLGHYLAHAKTYLTPEMAGAVVSSPLCFDATITSLLTPLCTGQSVQLLPDGDAALMVLPGYLNDRTSSWLFKLTPSHLDALSESVEANEDARHVLVIGGEQWLCGSLRRWQGELLRGSVFVNEYGPTETVVGTSVFRTGSVDAIAGFADGEGVPIGVPIAGSQLYVLGAGGQRQPLGSVGELYIGGAGVSGGYLNQEAQTLARFVDFEGERVYRTGDLVRRNGRGDLVFIGRADEQLSLNGYRIEPGDIKSHLLAVDGVSQAEVLVVQTRQGQRLVAYVVADEGSWAQTESACQRHLSAQLAEYMQPTAYLRLDRLPLTANGKLDRKGLPSVDVASKVRADEVAYVAPVSGTEQAIAKVWGEVLSVERVGLEDNFFSLGGDS</sequence>
<dbReference type="PANTHER" id="PTHR45527:SF1">
    <property type="entry name" value="FATTY ACID SYNTHASE"/>
    <property type="match status" value="1"/>
</dbReference>
<dbReference type="PROSITE" id="PS00455">
    <property type="entry name" value="AMP_BINDING"/>
    <property type="match status" value="1"/>
</dbReference>
<dbReference type="InterPro" id="IPR009081">
    <property type="entry name" value="PP-bd_ACP"/>
</dbReference>
<name>A0ABU1W619_9GAMM</name>
<dbReference type="PROSITE" id="PS50075">
    <property type="entry name" value="CARRIER"/>
    <property type="match status" value="1"/>
</dbReference>
<dbReference type="RefSeq" id="WP_310282107.1">
    <property type="nucleotide sequence ID" value="NZ_JAVDWR010000055.1"/>
</dbReference>
<dbReference type="EMBL" id="JAVDWR010000055">
    <property type="protein sequence ID" value="MDR7123188.1"/>
    <property type="molecule type" value="Genomic_DNA"/>
</dbReference>
<evidence type="ECO:0000313" key="3">
    <source>
        <dbReference type="Proteomes" id="UP001257909"/>
    </source>
</evidence>